<evidence type="ECO:0000313" key="1">
    <source>
        <dbReference type="EMBL" id="MBP2024107.1"/>
    </source>
</evidence>
<dbReference type="RefSeq" id="WP_021282635.1">
    <property type="nucleotide sequence ID" value="NZ_JAGGLL010000049.1"/>
</dbReference>
<organism evidence="1 2">
    <name type="scientific">Clostridium punense</name>
    <dbReference type="NCBI Taxonomy" id="1054297"/>
    <lineage>
        <taxon>Bacteria</taxon>
        <taxon>Bacillati</taxon>
        <taxon>Bacillota</taxon>
        <taxon>Clostridia</taxon>
        <taxon>Eubacteriales</taxon>
        <taxon>Clostridiaceae</taxon>
        <taxon>Clostridium</taxon>
    </lineage>
</organism>
<protein>
    <recommendedName>
        <fullName evidence="3">Uracil DNA glycosylase superfamily protein</fullName>
    </recommendedName>
</protein>
<dbReference type="EMBL" id="JAGGLL010000049">
    <property type="protein sequence ID" value="MBP2024107.1"/>
    <property type="molecule type" value="Genomic_DNA"/>
</dbReference>
<sequence length="245" mass="28778">MNQLGIKQYYDKIKKLPIKESYDRGEILTSNFCIEKQGDMEIYYCTHNEYINKEAKIFIIGITPGFQQMNKSIAVAREAIESNITLEEISYICKREGRFYGVIRKNIIDMLDELELHKMFGMDSCKELFEHRDCLLHTTSVIPFAVFVEGKNYTGHKPKMLRSELLTKYIKEYFYPQVEALNHALFIPLGKSVEEVLNELIKYGVLRQEQCLKGFPHPSGANGHRMIQFEKNKEYMKKTIKNYFQ</sequence>
<reference evidence="1 2" key="1">
    <citation type="submission" date="2021-03" db="EMBL/GenBank/DDBJ databases">
        <title>Genomic Encyclopedia of Type Strains, Phase IV (KMG-IV): sequencing the most valuable type-strain genomes for metagenomic binning, comparative biology and taxonomic classification.</title>
        <authorList>
            <person name="Goeker M."/>
        </authorList>
    </citation>
    <scope>NUCLEOTIDE SEQUENCE [LARGE SCALE GENOMIC DNA]</scope>
    <source>
        <strain evidence="1 2">DSM 28650</strain>
    </source>
</reference>
<evidence type="ECO:0000313" key="2">
    <source>
        <dbReference type="Proteomes" id="UP001519308"/>
    </source>
</evidence>
<comment type="caution">
    <text evidence="1">The sequence shown here is derived from an EMBL/GenBank/DDBJ whole genome shotgun (WGS) entry which is preliminary data.</text>
</comment>
<dbReference type="SUPFAM" id="SSF52141">
    <property type="entry name" value="Uracil-DNA glycosylase-like"/>
    <property type="match status" value="1"/>
</dbReference>
<evidence type="ECO:0008006" key="3">
    <source>
        <dbReference type="Google" id="ProtNLM"/>
    </source>
</evidence>
<dbReference type="InterPro" id="IPR036895">
    <property type="entry name" value="Uracil-DNA_glycosylase-like_sf"/>
</dbReference>
<gene>
    <name evidence="1" type="ORF">J2Z44_003962</name>
</gene>
<proteinExistence type="predicted"/>
<keyword evidence="2" id="KW-1185">Reference proteome</keyword>
<accession>A0ABS4K8J3</accession>
<dbReference type="Proteomes" id="UP001519308">
    <property type="component" value="Unassembled WGS sequence"/>
</dbReference>
<name>A0ABS4K8J3_9CLOT</name>